<accession>A0A0F9F7Q4</accession>
<dbReference type="EMBL" id="LAZR01022314">
    <property type="protein sequence ID" value="KKL82288.1"/>
    <property type="molecule type" value="Genomic_DNA"/>
</dbReference>
<evidence type="ECO:0000313" key="1">
    <source>
        <dbReference type="EMBL" id="KKL82288.1"/>
    </source>
</evidence>
<reference evidence="1" key="1">
    <citation type="journal article" date="2015" name="Nature">
        <title>Complex archaea that bridge the gap between prokaryotes and eukaryotes.</title>
        <authorList>
            <person name="Spang A."/>
            <person name="Saw J.H."/>
            <person name="Jorgensen S.L."/>
            <person name="Zaremba-Niedzwiedzka K."/>
            <person name="Martijn J."/>
            <person name="Lind A.E."/>
            <person name="van Eijk R."/>
            <person name="Schleper C."/>
            <person name="Guy L."/>
            <person name="Ettema T.J."/>
        </authorList>
    </citation>
    <scope>NUCLEOTIDE SEQUENCE</scope>
</reference>
<sequence length="119" mass="13696">MDYNTLVDHYQRLKAVSTSLVKTIQNDPQLSSQVKVQIFPLASLLNDFEKQEKKQSMNIQNVKVGQRIQSRGGNIVEIIKLNEGYVRVSPLLKSGKASKDWRKYFSIKENVLRLYKLVA</sequence>
<name>A0A0F9F7Q4_9ZZZZ</name>
<protein>
    <submittedName>
        <fullName evidence="1">Uncharacterized protein</fullName>
    </submittedName>
</protein>
<comment type="caution">
    <text evidence="1">The sequence shown here is derived from an EMBL/GenBank/DDBJ whole genome shotgun (WGS) entry which is preliminary data.</text>
</comment>
<dbReference type="AlphaFoldDB" id="A0A0F9F7Q4"/>
<proteinExistence type="predicted"/>
<organism evidence="1">
    <name type="scientific">marine sediment metagenome</name>
    <dbReference type="NCBI Taxonomy" id="412755"/>
    <lineage>
        <taxon>unclassified sequences</taxon>
        <taxon>metagenomes</taxon>
        <taxon>ecological metagenomes</taxon>
    </lineage>
</organism>
<gene>
    <name evidence="1" type="ORF">LCGC14_1986280</name>
</gene>